<feature type="chain" id="PRO_5045924477" evidence="5">
    <location>
        <begin position="19"/>
        <end position="567"/>
    </location>
</feature>
<dbReference type="Pfam" id="PF17851">
    <property type="entry name" value="GH43_C2"/>
    <property type="match status" value="1"/>
</dbReference>
<proteinExistence type="inferred from homology"/>
<dbReference type="PROSITE" id="PS51257">
    <property type="entry name" value="PROKAR_LIPOPROTEIN"/>
    <property type="match status" value="1"/>
</dbReference>
<dbReference type="Gene3D" id="2.60.120.200">
    <property type="match status" value="1"/>
</dbReference>
<comment type="caution">
    <text evidence="7">The sequence shown here is derived from an EMBL/GenBank/DDBJ whole genome shotgun (WGS) entry which is preliminary data.</text>
</comment>
<keyword evidence="8" id="KW-1185">Reference proteome</keyword>
<evidence type="ECO:0000256" key="1">
    <source>
        <dbReference type="ARBA" id="ARBA00009865"/>
    </source>
</evidence>
<dbReference type="PANTHER" id="PTHR42812:SF12">
    <property type="entry name" value="BETA-XYLOSIDASE-RELATED"/>
    <property type="match status" value="1"/>
</dbReference>
<keyword evidence="2 4" id="KW-0378">Hydrolase</keyword>
<dbReference type="Gene3D" id="2.115.10.20">
    <property type="entry name" value="Glycosyl hydrolase domain, family 43"/>
    <property type="match status" value="1"/>
</dbReference>
<sequence>MSVKLFRVLAASAVIALASCSQMQKEHKANIQQQTGTAYFDWFKYQGHDDVFNHTLADDEFQNPVISGFYPDPSITRKGKDYYIATSSFAYNNGLPIFHSRDLVNWALIGHGLTRDEQIELSGIDISSGIYAPTIRYHDGLFYIITTAVYSGGNFIITAEDPAGPWSQPILLPEVGGIDPDIFFDDDGRIYIAHNDAPPGKPLYDGHRAIWLWEYDPIAQQVKPESRKLLVDGGTDISKKPIWIEAPHIYKVNGWYYLVCAEGGTGYNHSAVVFRTRDLSEPFIPYHANPILTQRDLDIERVNPITTAGHADLIKTPQGEWWAVFLATRSYNKTLYNTGRETFLLPVDWTNEGWPEILPPGETIPYRLKKPAGGEKIANTEQTTGNFSWLDEFESEQLDLHWSWLGRHNNTNWLTLNNGFAQLKAAKRQLSSLEQPVYLARRVQHQTYQASTQVLLPQYSGLQLGITAYQNEKFHYFFALEKTDTAYRLFVESVVKGQRRMLASVDLDSGGDAIELIVSADKDKISFSYRQSEAIKPVLTNADATILSTAKAGGFVGSMLGLHARKF</sequence>
<dbReference type="EMBL" id="JBELOE010000150">
    <property type="protein sequence ID" value="MER2491746.1"/>
    <property type="molecule type" value="Genomic_DNA"/>
</dbReference>
<evidence type="ECO:0000256" key="5">
    <source>
        <dbReference type="SAM" id="SignalP"/>
    </source>
</evidence>
<comment type="similarity">
    <text evidence="1 4">Belongs to the glycosyl hydrolase 43 family.</text>
</comment>
<dbReference type="Pfam" id="PF04616">
    <property type="entry name" value="Glyco_hydro_43"/>
    <property type="match status" value="1"/>
</dbReference>
<dbReference type="SUPFAM" id="SSF75005">
    <property type="entry name" value="Arabinanase/levansucrase/invertase"/>
    <property type="match status" value="1"/>
</dbReference>
<dbReference type="RefSeq" id="WP_221935101.1">
    <property type="nucleotide sequence ID" value="NZ_CP041661.1"/>
</dbReference>
<gene>
    <name evidence="7" type="ORF">ABS311_07605</name>
</gene>
<dbReference type="PANTHER" id="PTHR42812">
    <property type="entry name" value="BETA-XYLOSIDASE"/>
    <property type="match status" value="1"/>
</dbReference>
<evidence type="ECO:0000256" key="4">
    <source>
        <dbReference type="RuleBase" id="RU361187"/>
    </source>
</evidence>
<reference evidence="7 8" key="1">
    <citation type="submission" date="2024-06" db="EMBL/GenBank/DDBJ databases">
        <authorList>
            <person name="Chen R.Y."/>
        </authorList>
    </citation>
    <scope>NUCLEOTIDE SEQUENCE [LARGE SCALE GENOMIC DNA]</scope>
    <source>
        <strain evidence="7 8">D2</strain>
    </source>
</reference>
<dbReference type="InterPro" id="IPR013320">
    <property type="entry name" value="ConA-like_dom_sf"/>
</dbReference>
<organism evidence="7 8">
    <name type="scientific">Catenovulum sediminis</name>
    <dbReference type="NCBI Taxonomy" id="1740262"/>
    <lineage>
        <taxon>Bacteria</taxon>
        <taxon>Pseudomonadati</taxon>
        <taxon>Pseudomonadota</taxon>
        <taxon>Gammaproteobacteria</taxon>
        <taxon>Alteromonadales</taxon>
        <taxon>Alteromonadaceae</taxon>
        <taxon>Catenovulum</taxon>
    </lineage>
</organism>
<dbReference type="CDD" id="cd18617">
    <property type="entry name" value="GH43_XynB-like"/>
    <property type="match status" value="1"/>
</dbReference>
<keyword evidence="5" id="KW-0732">Signal</keyword>
<feature type="signal peptide" evidence="5">
    <location>
        <begin position="1"/>
        <end position="18"/>
    </location>
</feature>
<keyword evidence="3 4" id="KW-0326">Glycosidase</keyword>
<evidence type="ECO:0000256" key="3">
    <source>
        <dbReference type="ARBA" id="ARBA00023295"/>
    </source>
</evidence>
<dbReference type="InterPro" id="IPR006710">
    <property type="entry name" value="Glyco_hydro_43"/>
</dbReference>
<dbReference type="InterPro" id="IPR051795">
    <property type="entry name" value="Glycosyl_Hydrlase_43"/>
</dbReference>
<evidence type="ECO:0000259" key="6">
    <source>
        <dbReference type="Pfam" id="PF17851"/>
    </source>
</evidence>
<dbReference type="SUPFAM" id="SSF49899">
    <property type="entry name" value="Concanavalin A-like lectins/glucanases"/>
    <property type="match status" value="1"/>
</dbReference>
<evidence type="ECO:0000313" key="7">
    <source>
        <dbReference type="EMBL" id="MER2491746.1"/>
    </source>
</evidence>
<feature type="domain" description="Beta-xylosidase C-terminal Concanavalin A-like" evidence="6">
    <location>
        <begin position="391"/>
        <end position="564"/>
    </location>
</feature>
<evidence type="ECO:0000313" key="8">
    <source>
        <dbReference type="Proteomes" id="UP001467690"/>
    </source>
</evidence>
<dbReference type="GO" id="GO:0016787">
    <property type="term" value="F:hydrolase activity"/>
    <property type="evidence" value="ECO:0007669"/>
    <property type="project" value="UniProtKB-KW"/>
</dbReference>
<dbReference type="InterPro" id="IPR041542">
    <property type="entry name" value="GH43_C2"/>
</dbReference>
<name>A0ABV1RFN3_9ALTE</name>
<protein>
    <submittedName>
        <fullName evidence="7">Glycoside hydrolase family 43 protein</fullName>
    </submittedName>
</protein>
<dbReference type="Proteomes" id="UP001467690">
    <property type="component" value="Unassembled WGS sequence"/>
</dbReference>
<dbReference type="InterPro" id="IPR023296">
    <property type="entry name" value="Glyco_hydro_beta-prop_sf"/>
</dbReference>
<evidence type="ECO:0000256" key="2">
    <source>
        <dbReference type="ARBA" id="ARBA00022801"/>
    </source>
</evidence>
<accession>A0ABV1RFN3</accession>